<dbReference type="CDD" id="cd19102">
    <property type="entry name" value="AKR_unchar"/>
    <property type="match status" value="1"/>
</dbReference>
<gene>
    <name evidence="3" type="ORF">GCM10009754_00590</name>
</gene>
<evidence type="ECO:0000313" key="3">
    <source>
        <dbReference type="EMBL" id="GAA1937446.1"/>
    </source>
</evidence>
<reference evidence="3 4" key="1">
    <citation type="journal article" date="2019" name="Int. J. Syst. Evol. Microbiol.">
        <title>The Global Catalogue of Microorganisms (GCM) 10K type strain sequencing project: providing services to taxonomists for standard genome sequencing and annotation.</title>
        <authorList>
            <consortium name="The Broad Institute Genomics Platform"/>
            <consortium name="The Broad Institute Genome Sequencing Center for Infectious Disease"/>
            <person name="Wu L."/>
            <person name="Ma J."/>
        </authorList>
    </citation>
    <scope>NUCLEOTIDE SEQUENCE [LARGE SCALE GENOMIC DNA]</scope>
    <source>
        <strain evidence="3 4">JCM 14545</strain>
    </source>
</reference>
<comment type="caution">
    <text evidence="3">The sequence shown here is derived from an EMBL/GenBank/DDBJ whole genome shotgun (WGS) entry which is preliminary data.</text>
</comment>
<evidence type="ECO:0000259" key="2">
    <source>
        <dbReference type="Pfam" id="PF00248"/>
    </source>
</evidence>
<accession>A0ABN2PX90</accession>
<dbReference type="SUPFAM" id="SSF51430">
    <property type="entry name" value="NAD(P)-linked oxidoreductase"/>
    <property type="match status" value="1"/>
</dbReference>
<dbReference type="EMBL" id="BAAANN010000001">
    <property type="protein sequence ID" value="GAA1937446.1"/>
    <property type="molecule type" value="Genomic_DNA"/>
</dbReference>
<name>A0ABN2PX90_9PSEU</name>
<dbReference type="InterPro" id="IPR050523">
    <property type="entry name" value="AKR_Detox_Biosynth"/>
</dbReference>
<dbReference type="PANTHER" id="PTHR43364">
    <property type="entry name" value="NADH-SPECIFIC METHYLGLYOXAL REDUCTASE-RELATED"/>
    <property type="match status" value="1"/>
</dbReference>
<organism evidence="3 4">
    <name type="scientific">Amycolatopsis minnesotensis</name>
    <dbReference type="NCBI Taxonomy" id="337894"/>
    <lineage>
        <taxon>Bacteria</taxon>
        <taxon>Bacillati</taxon>
        <taxon>Actinomycetota</taxon>
        <taxon>Actinomycetes</taxon>
        <taxon>Pseudonocardiales</taxon>
        <taxon>Pseudonocardiaceae</taxon>
        <taxon>Amycolatopsis</taxon>
    </lineage>
</organism>
<keyword evidence="4" id="KW-1185">Reference proteome</keyword>
<dbReference type="InterPro" id="IPR023210">
    <property type="entry name" value="NADP_OxRdtase_dom"/>
</dbReference>
<protein>
    <submittedName>
        <fullName evidence="3">Aldo/keto reductase</fullName>
    </submittedName>
</protein>
<feature type="domain" description="NADP-dependent oxidoreductase" evidence="2">
    <location>
        <begin position="15"/>
        <end position="307"/>
    </location>
</feature>
<evidence type="ECO:0000313" key="4">
    <source>
        <dbReference type="Proteomes" id="UP001501116"/>
    </source>
</evidence>
<dbReference type="RefSeq" id="WP_344412004.1">
    <property type="nucleotide sequence ID" value="NZ_BAAANN010000001.1"/>
</dbReference>
<dbReference type="InterPro" id="IPR036812">
    <property type="entry name" value="NAD(P)_OxRdtase_dom_sf"/>
</dbReference>
<dbReference type="Pfam" id="PF00248">
    <property type="entry name" value="Aldo_ket_red"/>
    <property type="match status" value="1"/>
</dbReference>
<dbReference type="Proteomes" id="UP001501116">
    <property type="component" value="Unassembled WGS sequence"/>
</dbReference>
<dbReference type="PANTHER" id="PTHR43364:SF4">
    <property type="entry name" value="NAD(P)-LINKED OXIDOREDUCTASE SUPERFAMILY PROTEIN"/>
    <property type="match status" value="1"/>
</dbReference>
<proteinExistence type="predicted"/>
<sequence>MNEVDAKDIDSQLTRIGLGAWAMGGPYEFGWGPVDDDRSVATIHAAQEAGIGWVDTAPAYGLGHSEEIVGQALRKSSASDPIAVFTKCGRVWDPAAPEKVRTDLRPASIEAECVASLRRLGVDHIAGYQIHRPDPKSEVPLEESWEALANLADAGKVRWIGLCNVSLGQYHACSAVRHVDTVQVGLNLFRPADESLLEACRANGTRVLAFSPLASGLLSGHFDKSRLAADDWRARSPRFDGEELAAKLTRVDEMAALAGQAGCSVAELAVAWVLHQKCVDAAIVGARRPEQIDDWINASVREVGPAVLSAIGQLRID</sequence>
<evidence type="ECO:0000256" key="1">
    <source>
        <dbReference type="ARBA" id="ARBA00023002"/>
    </source>
</evidence>
<keyword evidence="1" id="KW-0560">Oxidoreductase</keyword>
<dbReference type="InterPro" id="IPR020471">
    <property type="entry name" value="AKR"/>
</dbReference>
<dbReference type="PRINTS" id="PR00069">
    <property type="entry name" value="ALDKETRDTASE"/>
</dbReference>
<dbReference type="Gene3D" id="3.20.20.100">
    <property type="entry name" value="NADP-dependent oxidoreductase domain"/>
    <property type="match status" value="1"/>
</dbReference>